<dbReference type="InterPro" id="IPR036383">
    <property type="entry name" value="TSP1_rpt_sf"/>
</dbReference>
<evidence type="ECO:0000256" key="3">
    <source>
        <dbReference type="SAM" id="SignalP"/>
    </source>
</evidence>
<dbReference type="InterPro" id="IPR000884">
    <property type="entry name" value="TSP1_rpt"/>
</dbReference>
<organism evidence="4 5">
    <name type="scientific">Crassostrea virginica</name>
    <name type="common">Eastern oyster</name>
    <dbReference type="NCBI Taxonomy" id="6565"/>
    <lineage>
        <taxon>Eukaryota</taxon>
        <taxon>Metazoa</taxon>
        <taxon>Spiralia</taxon>
        <taxon>Lophotrochozoa</taxon>
        <taxon>Mollusca</taxon>
        <taxon>Bivalvia</taxon>
        <taxon>Autobranchia</taxon>
        <taxon>Pteriomorphia</taxon>
        <taxon>Ostreida</taxon>
        <taxon>Ostreoidea</taxon>
        <taxon>Ostreidae</taxon>
        <taxon>Crassostrea</taxon>
    </lineage>
</organism>
<dbReference type="InterPro" id="IPR052065">
    <property type="entry name" value="Compl_asym_regulator"/>
</dbReference>
<dbReference type="PRINTS" id="PR01705">
    <property type="entry name" value="TSP1REPEAT"/>
</dbReference>
<evidence type="ECO:0000313" key="4">
    <source>
        <dbReference type="Proteomes" id="UP000694844"/>
    </source>
</evidence>
<dbReference type="Gene3D" id="2.20.100.10">
    <property type="entry name" value="Thrombospondin type-1 (TSP1) repeat"/>
    <property type="match status" value="3"/>
</dbReference>
<accession>A0A8B8CLD8</accession>
<dbReference type="GeneID" id="111119299"/>
<dbReference type="AlphaFoldDB" id="A0A8B8CLD8"/>
<dbReference type="Proteomes" id="UP000694844">
    <property type="component" value="Chromosome 1"/>
</dbReference>
<dbReference type="PANTHER" id="PTHR22906">
    <property type="entry name" value="PROPERDIN"/>
    <property type="match status" value="1"/>
</dbReference>
<keyword evidence="2" id="KW-1015">Disulfide bond</keyword>
<dbReference type="FunFam" id="2.20.100.10:FF:000001">
    <property type="entry name" value="semaphorin-5A isoform X1"/>
    <property type="match status" value="1"/>
</dbReference>
<proteinExistence type="predicted"/>
<dbReference type="PANTHER" id="PTHR22906:SF21">
    <property type="entry name" value="SEMA DOMAIN-CONTAINING PROTEIN"/>
    <property type="match status" value="1"/>
</dbReference>
<reference evidence="5" key="2">
    <citation type="submission" date="2025-08" db="UniProtKB">
        <authorList>
            <consortium name="RefSeq"/>
        </authorList>
    </citation>
    <scope>IDENTIFICATION</scope>
    <source>
        <tissue evidence="5">Whole sample</tissue>
    </source>
</reference>
<evidence type="ECO:0000256" key="1">
    <source>
        <dbReference type="ARBA" id="ARBA00022737"/>
    </source>
</evidence>
<dbReference type="OrthoDB" id="446173at2759"/>
<keyword evidence="3" id="KW-0732">Signal</keyword>
<sequence length="291" mass="31363">MLKFQVILVLLNTITVVYGIRCTGDVLCQLLLTVASDEEAYCGGVSLLGVVGTCQVRKTSHWSDWGAWGPCTATCGYYGTHTRNRTCIGQGSCVGSSSLTATCNSQVCPVDGVLRDWGPWDHCSATCEGHRKRTRACIPPTNGGAPCTGNTTETEQCGTQHCPVDGMLSVWGDWTPCSVTCGSGSRVRSRACIPPQHGGRECHGLTFDMSTCSLPACPSVSCPTCNERMECTWKAVCDVTETCMVRSYPGFNFTTHCTQRDDCDLIKLLAKSHGEIFCCENTTCLHDILGI</sequence>
<feature type="signal peptide" evidence="3">
    <location>
        <begin position="1"/>
        <end position="19"/>
    </location>
</feature>
<feature type="chain" id="PRO_5034907640" evidence="3">
    <location>
        <begin position="20"/>
        <end position="291"/>
    </location>
</feature>
<evidence type="ECO:0000256" key="2">
    <source>
        <dbReference type="ARBA" id="ARBA00023157"/>
    </source>
</evidence>
<protein>
    <submittedName>
        <fullName evidence="5">Thrombospondin-2-like isoform X2</fullName>
    </submittedName>
</protein>
<name>A0A8B8CLD8_CRAVI</name>
<keyword evidence="4" id="KW-1185">Reference proteome</keyword>
<dbReference type="SMART" id="SM00209">
    <property type="entry name" value="TSP1"/>
    <property type="match status" value="3"/>
</dbReference>
<keyword evidence="1" id="KW-0677">Repeat</keyword>
<dbReference type="SUPFAM" id="SSF82895">
    <property type="entry name" value="TSP-1 type 1 repeat"/>
    <property type="match status" value="3"/>
</dbReference>
<dbReference type="PROSITE" id="PS50092">
    <property type="entry name" value="TSP1"/>
    <property type="match status" value="3"/>
</dbReference>
<dbReference type="Pfam" id="PF00090">
    <property type="entry name" value="TSP_1"/>
    <property type="match status" value="3"/>
</dbReference>
<evidence type="ECO:0000313" key="5">
    <source>
        <dbReference type="RefSeq" id="XP_022315176.1"/>
    </source>
</evidence>
<dbReference type="RefSeq" id="XP_022315176.1">
    <property type="nucleotide sequence ID" value="XM_022459468.1"/>
</dbReference>
<reference evidence="4" key="1">
    <citation type="submission" date="2024-06" db="UniProtKB">
        <authorList>
            <consortium name="RefSeq"/>
        </authorList>
    </citation>
    <scope>NUCLEOTIDE SEQUENCE [LARGE SCALE GENOMIC DNA]</scope>
</reference>
<gene>
    <name evidence="5" type="primary">LOC111119299</name>
</gene>